<accession>A0A6J1S216</accession>
<keyword evidence="2" id="KW-0812">Transmembrane</keyword>
<dbReference type="RefSeq" id="XP_026274663.1">
    <property type="nucleotide sequence ID" value="XM_026418878.2"/>
</dbReference>
<proteinExistence type="predicted"/>
<feature type="region of interest" description="Disordered" evidence="1">
    <location>
        <begin position="278"/>
        <end position="373"/>
    </location>
</feature>
<feature type="region of interest" description="Disordered" evidence="1">
    <location>
        <begin position="220"/>
        <end position="249"/>
    </location>
</feature>
<keyword evidence="4" id="KW-1185">Reference proteome</keyword>
<feature type="compositionally biased region" description="Low complexity" evidence="1">
    <location>
        <begin position="235"/>
        <end position="246"/>
    </location>
</feature>
<feature type="compositionally biased region" description="Polar residues" evidence="1">
    <location>
        <begin position="353"/>
        <end position="364"/>
    </location>
</feature>
<dbReference type="OrthoDB" id="8192800at2759"/>
<dbReference type="GeneID" id="113203926"/>
<gene>
    <name evidence="5 6" type="primary">LOC113203926</name>
</gene>
<evidence type="ECO:0000313" key="4">
    <source>
        <dbReference type="Proteomes" id="UP000504606"/>
    </source>
</evidence>
<dbReference type="AlphaFoldDB" id="A0A6J1S216"/>
<dbReference type="CDD" id="cd12087">
    <property type="entry name" value="TM_EGFR-like"/>
    <property type="match status" value="1"/>
</dbReference>
<evidence type="ECO:0000256" key="2">
    <source>
        <dbReference type="SAM" id="Phobius"/>
    </source>
</evidence>
<feature type="signal peptide" evidence="3">
    <location>
        <begin position="1"/>
        <end position="21"/>
    </location>
</feature>
<evidence type="ECO:0000313" key="5">
    <source>
        <dbReference type="RefSeq" id="XP_026274663.1"/>
    </source>
</evidence>
<feature type="chain" id="PRO_5044639427" evidence="3">
    <location>
        <begin position="22"/>
        <end position="475"/>
    </location>
</feature>
<reference evidence="5 6" key="1">
    <citation type="submission" date="2025-04" db="UniProtKB">
        <authorList>
            <consortium name="RefSeq"/>
        </authorList>
    </citation>
    <scope>IDENTIFICATION</scope>
    <source>
        <tissue evidence="5 6">Whole organism</tissue>
    </source>
</reference>
<dbReference type="KEGG" id="foc:113203926"/>
<feature type="region of interest" description="Disordered" evidence="1">
    <location>
        <begin position="166"/>
        <end position="195"/>
    </location>
</feature>
<keyword evidence="2" id="KW-1133">Transmembrane helix</keyword>
<dbReference type="Proteomes" id="UP000504606">
    <property type="component" value="Unplaced"/>
</dbReference>
<feature type="compositionally biased region" description="Pro residues" evidence="1">
    <location>
        <begin position="174"/>
        <end position="184"/>
    </location>
</feature>
<sequence>MTLHWWQHWFWITGRAPVVGALLCLLLTACDVRGQLPPSLEIAGPTALAMAVPVPVAPWLVAGGASRRLLGFAGQTQVEDGAVPVSPGPPEPSPSPDPEVSSATITYLTTLDPGQGPAEAPRTRAREPKAIGVPPAVLRAVPSTSTAPRPRPATSILEIVEELSADAGTASPSPESPPVSPHAPSPSSTTTADTGAEDEAAGFVDVASSAEMPNDEPARAFAATSTTTESPELDSASSSPAPSPTAGQPVQVMSLTTAPAGPSVASVPLDSSWPATPAAPSFAPSTTSTTTSSPSYITSTITTSTGAPGSQSDPVVVHPGVSVPRRSTAAPAEAATSTEYFSTVEPPSVLRSAPSTLSVSRQQRPGSGAGPGAMSLSAGGGLDAGSITGIVLGIVVFAGLVGTVSFVLYRRRYINKPQTLNDKCSNPDSSGYIDDSTLRENSEEMYSLDNDSFLNSLEAMTIQNYWTDTVKHTKL</sequence>
<feature type="compositionally biased region" description="Pro residues" evidence="1">
    <location>
        <begin position="86"/>
        <end position="97"/>
    </location>
</feature>
<feature type="compositionally biased region" description="Low complexity" evidence="1">
    <location>
        <begin position="185"/>
        <end position="194"/>
    </location>
</feature>
<feature type="transmembrane region" description="Helical" evidence="2">
    <location>
        <begin position="387"/>
        <end position="409"/>
    </location>
</feature>
<feature type="region of interest" description="Disordered" evidence="1">
    <location>
        <begin position="79"/>
        <end position="153"/>
    </location>
</feature>
<name>A0A6J1S216_FRAOC</name>
<evidence type="ECO:0000256" key="1">
    <source>
        <dbReference type="SAM" id="MobiDB-lite"/>
    </source>
</evidence>
<feature type="compositionally biased region" description="Low complexity" evidence="1">
    <location>
        <begin position="324"/>
        <end position="339"/>
    </location>
</feature>
<dbReference type="RefSeq" id="XP_052125497.1">
    <property type="nucleotide sequence ID" value="XM_052269537.1"/>
</dbReference>
<keyword evidence="2" id="KW-0472">Membrane</keyword>
<keyword evidence="3" id="KW-0732">Signal</keyword>
<organism evidence="4 5">
    <name type="scientific">Frankliniella occidentalis</name>
    <name type="common">Western flower thrips</name>
    <name type="synonym">Euthrips occidentalis</name>
    <dbReference type="NCBI Taxonomy" id="133901"/>
    <lineage>
        <taxon>Eukaryota</taxon>
        <taxon>Metazoa</taxon>
        <taxon>Ecdysozoa</taxon>
        <taxon>Arthropoda</taxon>
        <taxon>Hexapoda</taxon>
        <taxon>Insecta</taxon>
        <taxon>Pterygota</taxon>
        <taxon>Neoptera</taxon>
        <taxon>Paraneoptera</taxon>
        <taxon>Thysanoptera</taxon>
        <taxon>Terebrantia</taxon>
        <taxon>Thripoidea</taxon>
        <taxon>Thripidae</taxon>
        <taxon>Frankliniella</taxon>
    </lineage>
</organism>
<evidence type="ECO:0000313" key="6">
    <source>
        <dbReference type="RefSeq" id="XP_052125497.1"/>
    </source>
</evidence>
<evidence type="ECO:0000256" key="3">
    <source>
        <dbReference type="SAM" id="SignalP"/>
    </source>
</evidence>
<protein>
    <submittedName>
        <fullName evidence="5 6">Mucin-5AC</fullName>
    </submittedName>
</protein>
<feature type="compositionally biased region" description="Low complexity" evidence="1">
    <location>
        <begin position="278"/>
        <end position="310"/>
    </location>
</feature>